<proteinExistence type="predicted"/>
<name>A0A447TVX8_SALET</name>
<feature type="chain" id="PRO_5019513754" evidence="1">
    <location>
        <begin position="21"/>
        <end position="100"/>
    </location>
</feature>
<dbReference type="EMBL" id="LR134190">
    <property type="protein sequence ID" value="VEB54422.1"/>
    <property type="molecule type" value="Genomic_DNA"/>
</dbReference>
<keyword evidence="1" id="KW-0732">Signal</keyword>
<protein>
    <submittedName>
        <fullName evidence="2">Outer membrane protein</fullName>
    </submittedName>
</protein>
<evidence type="ECO:0000256" key="1">
    <source>
        <dbReference type="SAM" id="SignalP"/>
    </source>
</evidence>
<dbReference type="Proteomes" id="UP000269208">
    <property type="component" value="Chromosome"/>
</dbReference>
<reference evidence="2 3" key="1">
    <citation type="submission" date="2018-12" db="EMBL/GenBank/DDBJ databases">
        <authorList>
            <consortium name="Pathogen Informatics"/>
        </authorList>
    </citation>
    <scope>NUCLEOTIDE SEQUENCE [LARGE SCALE GENOMIC DNA]</scope>
    <source>
        <strain evidence="2 3">NCTC6754</strain>
    </source>
</reference>
<gene>
    <name evidence="2" type="ORF">NCTC6754_03284</name>
</gene>
<evidence type="ECO:0000313" key="2">
    <source>
        <dbReference type="EMBL" id="VEB54422.1"/>
    </source>
</evidence>
<organism evidence="2 3">
    <name type="scientific">Salmonella enterica I</name>
    <dbReference type="NCBI Taxonomy" id="59201"/>
    <lineage>
        <taxon>Bacteria</taxon>
        <taxon>Pseudomonadati</taxon>
        <taxon>Pseudomonadota</taxon>
        <taxon>Gammaproteobacteria</taxon>
        <taxon>Enterobacterales</taxon>
        <taxon>Enterobacteriaceae</taxon>
        <taxon>Salmonella</taxon>
    </lineage>
</organism>
<sequence>MKRFIFLPLMTYFLLMNAMAANGENNPSNLLGAPVNTAISGGSVLPEGKLLTAVNSSFRDKDSSNRGARKSGCLLPDMVIEDSLRFDRQTGIINCGFLYQ</sequence>
<feature type="signal peptide" evidence="1">
    <location>
        <begin position="1"/>
        <end position="20"/>
    </location>
</feature>
<dbReference type="AlphaFoldDB" id="A0A447TVX8"/>
<evidence type="ECO:0000313" key="3">
    <source>
        <dbReference type="Proteomes" id="UP000269208"/>
    </source>
</evidence>
<accession>A0A447TVX8</accession>